<sequence>MYLFNRAKNYSVKLVGDELWAQVSLTDTAHEMVLEAKASLADLTIIDVKAWMVRTPHTLCKDVEKRIQSLNGIPIKSGITKIVQQKLGGPQGCYHLADLFLDMVKVIKQGKYSWVHHHYSPEERVHIFNQELKDTCYYYSRNREEQEGDLNA</sequence>
<accession>A0A7G6E148</accession>
<dbReference type="OrthoDB" id="1723528at2"/>
<organism evidence="1 2">
    <name type="scientific">Thermanaerosceptrum fracticalcis</name>
    <dbReference type="NCBI Taxonomy" id="1712410"/>
    <lineage>
        <taxon>Bacteria</taxon>
        <taxon>Bacillati</taxon>
        <taxon>Bacillota</taxon>
        <taxon>Clostridia</taxon>
        <taxon>Eubacteriales</taxon>
        <taxon>Peptococcaceae</taxon>
        <taxon>Thermanaerosceptrum</taxon>
    </lineage>
</organism>
<dbReference type="InterPro" id="IPR021312">
    <property type="entry name" value="DUF2889"/>
</dbReference>
<gene>
    <name evidence="1" type="ORF">BR63_05430</name>
</gene>
<dbReference type="KEGG" id="tfr:BR63_05430"/>
<reference evidence="1 2" key="1">
    <citation type="journal article" date="2019" name="Front. Microbiol.">
        <title>Thermoanaerosceptrum fracticalcis gen. nov. sp. nov., a Novel Fumarate-Fermenting Microorganism From a Deep Fractured Carbonate Aquifer of the US Great Basin.</title>
        <authorList>
            <person name="Hamilton-Brehm S.D."/>
            <person name="Stewart L.E."/>
            <person name="Zavarin M."/>
            <person name="Caldwell M."/>
            <person name="Lawson P.A."/>
            <person name="Onstott T.C."/>
            <person name="Grzymski J."/>
            <person name="Neveux I."/>
            <person name="Lollar B.S."/>
            <person name="Russell C.E."/>
            <person name="Moser D.P."/>
        </authorList>
    </citation>
    <scope>NUCLEOTIDE SEQUENCE [LARGE SCALE GENOMIC DNA]</scope>
    <source>
        <strain evidence="1 2">DRI-13</strain>
    </source>
</reference>
<proteinExistence type="predicted"/>
<dbReference type="Proteomes" id="UP000515847">
    <property type="component" value="Chromosome"/>
</dbReference>
<protein>
    <submittedName>
        <fullName evidence="1">DUF2889 domain-containing protein</fullName>
    </submittedName>
</protein>
<dbReference type="Pfam" id="PF11136">
    <property type="entry name" value="DUF2889"/>
    <property type="match status" value="1"/>
</dbReference>
<dbReference type="AlphaFoldDB" id="A0A7G6E148"/>
<name>A0A7G6E148_THEFR</name>
<evidence type="ECO:0000313" key="1">
    <source>
        <dbReference type="EMBL" id="QNB45802.1"/>
    </source>
</evidence>
<keyword evidence="2" id="KW-1185">Reference proteome</keyword>
<evidence type="ECO:0000313" key="2">
    <source>
        <dbReference type="Proteomes" id="UP000515847"/>
    </source>
</evidence>
<dbReference type="RefSeq" id="WP_034424150.1">
    <property type="nucleotide sequence ID" value="NZ_CP045798.1"/>
</dbReference>
<dbReference type="EMBL" id="CP045798">
    <property type="protein sequence ID" value="QNB45802.1"/>
    <property type="molecule type" value="Genomic_DNA"/>
</dbReference>